<dbReference type="Gene3D" id="1.25.40.10">
    <property type="entry name" value="Tetratricopeptide repeat domain"/>
    <property type="match status" value="2"/>
</dbReference>
<dbReference type="EMBL" id="BSPC01000023">
    <property type="protein sequence ID" value="GLS19571.1"/>
    <property type="molecule type" value="Genomic_DNA"/>
</dbReference>
<keyword evidence="3" id="KW-1185">Reference proteome</keyword>
<dbReference type="InterPro" id="IPR019734">
    <property type="entry name" value="TPR_rpt"/>
</dbReference>
<organism evidence="2 3">
    <name type="scientific">Labrys miyagiensis</name>
    <dbReference type="NCBI Taxonomy" id="346912"/>
    <lineage>
        <taxon>Bacteria</taxon>
        <taxon>Pseudomonadati</taxon>
        <taxon>Pseudomonadota</taxon>
        <taxon>Alphaproteobacteria</taxon>
        <taxon>Hyphomicrobiales</taxon>
        <taxon>Xanthobacteraceae</taxon>
        <taxon>Labrys</taxon>
    </lineage>
</organism>
<sequence length="300" mass="31874">MSLLEAVRLRSSRPGKAASRCEAGILMAIGGQSGSADIEILRRAVAAFNAGRSEEAWRLCAAGLRTAPRDPALNHLMATISFARGELAAAETAILTALAGQAVTLPRHLLAAKIFRAGGNLPAALQHCEQALALGRTPETLLEHARLLTALRDKGAVAAWRAVLAADVRSAEAKARLGRLLWEGGEIEEAVRWLTDAANAKAPASVWFDLATAREDLKDRKGAIAAYRKALSIRPDFAEAAVNLAIQLQEEGDMDAAMIAYGTAYKQKPATLGMIAMALTSAQTGRLWLDREALRHSLGG</sequence>
<evidence type="ECO:0000313" key="2">
    <source>
        <dbReference type="EMBL" id="GLS19571.1"/>
    </source>
</evidence>
<reference evidence="3" key="1">
    <citation type="journal article" date="2019" name="Int. J. Syst. Evol. Microbiol.">
        <title>The Global Catalogue of Microorganisms (GCM) 10K type strain sequencing project: providing services to taxonomists for standard genome sequencing and annotation.</title>
        <authorList>
            <consortium name="The Broad Institute Genomics Platform"/>
            <consortium name="The Broad Institute Genome Sequencing Center for Infectious Disease"/>
            <person name="Wu L."/>
            <person name="Ma J."/>
        </authorList>
    </citation>
    <scope>NUCLEOTIDE SEQUENCE [LARGE SCALE GENOMIC DNA]</scope>
    <source>
        <strain evidence="3">NBRC 101365</strain>
    </source>
</reference>
<evidence type="ECO:0000256" key="1">
    <source>
        <dbReference type="PROSITE-ProRule" id="PRU00339"/>
    </source>
</evidence>
<keyword evidence="1" id="KW-0802">TPR repeat</keyword>
<dbReference type="InterPro" id="IPR011990">
    <property type="entry name" value="TPR-like_helical_dom_sf"/>
</dbReference>
<gene>
    <name evidence="2" type="ORF">GCM10007874_25880</name>
</gene>
<dbReference type="SUPFAM" id="SSF48452">
    <property type="entry name" value="TPR-like"/>
    <property type="match status" value="1"/>
</dbReference>
<evidence type="ECO:0008006" key="4">
    <source>
        <dbReference type="Google" id="ProtNLM"/>
    </source>
</evidence>
<dbReference type="SMART" id="SM00028">
    <property type="entry name" value="TPR"/>
    <property type="match status" value="3"/>
</dbReference>
<dbReference type="Pfam" id="PF13432">
    <property type="entry name" value="TPR_16"/>
    <property type="match status" value="1"/>
</dbReference>
<dbReference type="PANTHER" id="PTHR44998:SF1">
    <property type="entry name" value="UDP-N-ACETYLGLUCOSAMINE--PEPTIDE N-ACETYLGLUCOSAMINYLTRANSFERASE 110 KDA SUBUNIT"/>
    <property type="match status" value="1"/>
</dbReference>
<dbReference type="PROSITE" id="PS50005">
    <property type="entry name" value="TPR"/>
    <property type="match status" value="1"/>
</dbReference>
<proteinExistence type="predicted"/>
<dbReference type="PANTHER" id="PTHR44998">
    <property type="match status" value="1"/>
</dbReference>
<dbReference type="Pfam" id="PF13181">
    <property type="entry name" value="TPR_8"/>
    <property type="match status" value="1"/>
</dbReference>
<comment type="caution">
    <text evidence="2">The sequence shown here is derived from an EMBL/GenBank/DDBJ whole genome shotgun (WGS) entry which is preliminary data.</text>
</comment>
<evidence type="ECO:0000313" key="3">
    <source>
        <dbReference type="Proteomes" id="UP001156882"/>
    </source>
</evidence>
<accession>A0ABQ6CGV5</accession>
<name>A0ABQ6CGV5_9HYPH</name>
<dbReference type="Proteomes" id="UP001156882">
    <property type="component" value="Unassembled WGS sequence"/>
</dbReference>
<protein>
    <recommendedName>
        <fullName evidence="4">Tetratricopeptide repeat protein</fullName>
    </recommendedName>
</protein>
<feature type="repeat" description="TPR" evidence="1">
    <location>
        <begin position="204"/>
        <end position="237"/>
    </location>
</feature>